<feature type="non-terminal residue" evidence="1">
    <location>
        <position position="54"/>
    </location>
</feature>
<accession>A0ABP0YFI7</accession>
<gene>
    <name evidence="1" type="ORF">CITCOLO1_LOCUS11258</name>
</gene>
<reference evidence="1 2" key="1">
    <citation type="submission" date="2024-03" db="EMBL/GenBank/DDBJ databases">
        <authorList>
            <person name="Gkanogiannis A."/>
            <person name="Becerra Lopez-Lavalle L."/>
        </authorList>
    </citation>
    <scope>NUCLEOTIDE SEQUENCE [LARGE SCALE GENOMIC DNA]</scope>
</reference>
<proteinExistence type="predicted"/>
<protein>
    <submittedName>
        <fullName evidence="1">Uncharacterized protein</fullName>
    </submittedName>
</protein>
<organism evidence="1 2">
    <name type="scientific">Citrullus colocynthis</name>
    <name type="common">colocynth</name>
    <dbReference type="NCBI Taxonomy" id="252529"/>
    <lineage>
        <taxon>Eukaryota</taxon>
        <taxon>Viridiplantae</taxon>
        <taxon>Streptophyta</taxon>
        <taxon>Embryophyta</taxon>
        <taxon>Tracheophyta</taxon>
        <taxon>Spermatophyta</taxon>
        <taxon>Magnoliopsida</taxon>
        <taxon>eudicotyledons</taxon>
        <taxon>Gunneridae</taxon>
        <taxon>Pentapetalae</taxon>
        <taxon>rosids</taxon>
        <taxon>fabids</taxon>
        <taxon>Cucurbitales</taxon>
        <taxon>Cucurbitaceae</taxon>
        <taxon>Benincaseae</taxon>
        <taxon>Citrullus</taxon>
    </lineage>
</organism>
<dbReference type="Proteomes" id="UP001642487">
    <property type="component" value="Chromosome 4"/>
</dbReference>
<sequence length="54" mass="6041">MTKLNAGQLFNSPHSSVGHLACYSGHLAYLVDAGEHYDNKKTAPWTQPRLVWTQ</sequence>
<evidence type="ECO:0000313" key="1">
    <source>
        <dbReference type="EMBL" id="CAK9319264.1"/>
    </source>
</evidence>
<name>A0ABP0YFI7_9ROSI</name>
<evidence type="ECO:0000313" key="2">
    <source>
        <dbReference type="Proteomes" id="UP001642487"/>
    </source>
</evidence>
<keyword evidence="2" id="KW-1185">Reference proteome</keyword>
<dbReference type="EMBL" id="OZ021738">
    <property type="protein sequence ID" value="CAK9319264.1"/>
    <property type="molecule type" value="Genomic_DNA"/>
</dbReference>